<accession>A1BIZ6</accession>
<name>A1BIZ6_CHLPD</name>
<dbReference type="EMBL" id="CP000492">
    <property type="protein sequence ID" value="ABL66373.1"/>
    <property type="molecule type" value="Genomic_DNA"/>
</dbReference>
<sequence>MILIFRNWLILVFRSHMRVHCQDFAFNSVNFAGTMHLISSTQLRRMIEEAGWQIVHWRNRREESMPSLRVWHKRLAEIPREDDLHLETLRSFCSRVCQCEKEWAENNPLIEVVAV</sequence>
<dbReference type="HOGENOM" id="CLU_2104626_0_0_10"/>
<protein>
    <submittedName>
        <fullName evidence="1">Uncharacterized protein</fullName>
    </submittedName>
</protein>
<dbReference type="AlphaFoldDB" id="A1BIZ6"/>
<gene>
    <name evidence="1" type="ordered locus">Cpha266_2385</name>
</gene>
<dbReference type="Gene3D" id="3.40.50.150">
    <property type="entry name" value="Vaccinia Virus protein VP39"/>
    <property type="match status" value="1"/>
</dbReference>
<dbReference type="STRING" id="290317.Cpha266_2385"/>
<organism evidence="1 2">
    <name type="scientific">Chlorobium phaeobacteroides (strain DSM 266 / SMG 266 / 2430)</name>
    <dbReference type="NCBI Taxonomy" id="290317"/>
    <lineage>
        <taxon>Bacteria</taxon>
        <taxon>Pseudomonadati</taxon>
        <taxon>Chlorobiota</taxon>
        <taxon>Chlorobiia</taxon>
        <taxon>Chlorobiales</taxon>
        <taxon>Chlorobiaceae</taxon>
        <taxon>Chlorobium/Pelodictyon group</taxon>
        <taxon>Chlorobium</taxon>
    </lineage>
</organism>
<proteinExistence type="predicted"/>
<evidence type="ECO:0000313" key="1">
    <source>
        <dbReference type="EMBL" id="ABL66373.1"/>
    </source>
</evidence>
<keyword evidence="2" id="KW-1185">Reference proteome</keyword>
<evidence type="ECO:0000313" key="2">
    <source>
        <dbReference type="Proteomes" id="UP000008701"/>
    </source>
</evidence>
<reference evidence="1 2" key="1">
    <citation type="submission" date="2006-12" db="EMBL/GenBank/DDBJ databases">
        <title>Complete sequence of Chlorobium phaeobacteroides DSM 266.</title>
        <authorList>
            <consortium name="US DOE Joint Genome Institute"/>
            <person name="Copeland A."/>
            <person name="Lucas S."/>
            <person name="Lapidus A."/>
            <person name="Barry K."/>
            <person name="Detter J.C."/>
            <person name="Glavina del Rio T."/>
            <person name="Hammon N."/>
            <person name="Israni S."/>
            <person name="Pitluck S."/>
            <person name="Goltsman E."/>
            <person name="Schmutz J."/>
            <person name="Larimer F."/>
            <person name="Land M."/>
            <person name="Hauser L."/>
            <person name="Mikhailova N."/>
            <person name="Li T."/>
            <person name="Overmann J."/>
            <person name="Bryant D.A."/>
            <person name="Richardson P."/>
        </authorList>
    </citation>
    <scope>NUCLEOTIDE SEQUENCE [LARGE SCALE GENOMIC DNA]</scope>
    <source>
        <strain evidence="1 2">DSM 266</strain>
    </source>
</reference>
<dbReference type="KEGG" id="cph:Cpha266_2385"/>
<dbReference type="Proteomes" id="UP000008701">
    <property type="component" value="Chromosome"/>
</dbReference>
<dbReference type="InterPro" id="IPR029063">
    <property type="entry name" value="SAM-dependent_MTases_sf"/>
</dbReference>